<feature type="compositionally biased region" description="Basic residues" evidence="2">
    <location>
        <begin position="38"/>
        <end position="50"/>
    </location>
</feature>
<evidence type="ECO:0000256" key="1">
    <source>
        <dbReference type="SAM" id="Coils"/>
    </source>
</evidence>
<sequence>MSFKKLDRSLIRSLDELEDDNVENQTPRDTHSSSPALFKKKGLKGKKLSQRKTTLEFDASDEEVEQMASTSIKRNKFRSPHSFIAKRQSSKMNFDHKPITEMRKDEVKYTLDHLKELHNDQKEKNEDLMDIDEPVVVETTPAEILQEFHKNTPMDYENNDDENIIPIKEYGSDDNDNYNDFSGPKTNSFPVDDDLMPDNDDIFIDDGPLNLAASMKTQKPDIDEDLYDMELPMGEEESEIELDVSKPTVSKILEPRGISEHLKILKESIEKLQVSRLETESQYTKTKTEIQSISRNKEALLQELIH</sequence>
<dbReference type="Proteomes" id="UP000054251">
    <property type="component" value="Unassembled WGS sequence"/>
</dbReference>
<protein>
    <submittedName>
        <fullName evidence="3">Uncharacterized protein</fullName>
    </submittedName>
</protein>
<keyword evidence="1" id="KW-0175">Coiled coil</keyword>
<feature type="region of interest" description="Disordered" evidence="2">
    <location>
        <begin position="69"/>
        <end position="99"/>
    </location>
</feature>
<reference evidence="3 4" key="1">
    <citation type="submission" date="2015-11" db="EMBL/GenBank/DDBJ databases">
        <title>The genome of Debaryomyces fabryi.</title>
        <authorList>
            <person name="Tafer H."/>
            <person name="Lopandic K."/>
        </authorList>
    </citation>
    <scope>NUCLEOTIDE SEQUENCE [LARGE SCALE GENOMIC DNA]</scope>
    <source>
        <strain evidence="3 4">CBS 789</strain>
    </source>
</reference>
<dbReference type="GeneID" id="26841552"/>
<feature type="region of interest" description="Disordered" evidence="2">
    <location>
        <begin position="16"/>
        <end position="54"/>
    </location>
</feature>
<evidence type="ECO:0000256" key="2">
    <source>
        <dbReference type="SAM" id="MobiDB-lite"/>
    </source>
</evidence>
<accession>A0A0V1PTV5</accession>
<gene>
    <name evidence="3" type="ORF">AC631_04543</name>
</gene>
<dbReference type="EMBL" id="LMYN01000125">
    <property type="protein sequence ID" value="KRZ99696.1"/>
    <property type="molecule type" value="Genomic_DNA"/>
</dbReference>
<dbReference type="RefSeq" id="XP_015465799.1">
    <property type="nucleotide sequence ID" value="XM_015613372.1"/>
</dbReference>
<comment type="caution">
    <text evidence="3">The sequence shown here is derived from an EMBL/GenBank/DDBJ whole genome shotgun (WGS) entry which is preliminary data.</text>
</comment>
<name>A0A0V1PTV5_9ASCO</name>
<proteinExistence type="predicted"/>
<dbReference type="AlphaFoldDB" id="A0A0V1PTV5"/>
<keyword evidence="4" id="KW-1185">Reference proteome</keyword>
<feature type="coiled-coil region" evidence="1">
    <location>
        <begin position="262"/>
        <end position="303"/>
    </location>
</feature>
<dbReference type="OrthoDB" id="10432696at2759"/>
<evidence type="ECO:0000313" key="4">
    <source>
        <dbReference type="Proteomes" id="UP000054251"/>
    </source>
</evidence>
<evidence type="ECO:0000313" key="3">
    <source>
        <dbReference type="EMBL" id="KRZ99696.1"/>
    </source>
</evidence>
<organism evidence="3 4">
    <name type="scientific">Debaryomyces fabryi</name>
    <dbReference type="NCBI Taxonomy" id="58627"/>
    <lineage>
        <taxon>Eukaryota</taxon>
        <taxon>Fungi</taxon>
        <taxon>Dikarya</taxon>
        <taxon>Ascomycota</taxon>
        <taxon>Saccharomycotina</taxon>
        <taxon>Pichiomycetes</taxon>
        <taxon>Debaryomycetaceae</taxon>
        <taxon>Debaryomyces</taxon>
    </lineage>
</organism>